<keyword evidence="1" id="KW-0560">Oxidoreductase</keyword>
<dbReference type="Gene3D" id="3.40.50.720">
    <property type="entry name" value="NAD(P)-binding Rossmann-like Domain"/>
    <property type="match status" value="1"/>
</dbReference>
<protein>
    <submittedName>
        <fullName evidence="2">Ketoreductase</fullName>
    </submittedName>
</protein>
<dbReference type="InterPro" id="IPR002347">
    <property type="entry name" value="SDR_fam"/>
</dbReference>
<dbReference type="EMBL" id="LVXG01000067">
    <property type="protein sequence ID" value="OQP41099.1"/>
    <property type="molecule type" value="Genomic_DNA"/>
</dbReference>
<reference evidence="3" key="1">
    <citation type="submission" date="2016-04" db="EMBL/GenBank/DDBJ databases">
        <authorList>
            <person name="Chen L."/>
            <person name="Zhuang W."/>
            <person name="Wang G."/>
        </authorList>
    </citation>
    <scope>NUCLEOTIDE SEQUENCE [LARGE SCALE GENOMIC DNA]</scope>
    <source>
        <strain evidence="3">17621</strain>
    </source>
</reference>
<evidence type="ECO:0000256" key="1">
    <source>
        <dbReference type="ARBA" id="ARBA00023002"/>
    </source>
</evidence>
<sequence length="286" mass="31592">MAKTVLITGATSGIGRAASLALAKQGYLVIIHGRNSGKTELIRKEIIAVSGNDQIYSVTADLYNLADVRRMCDEIHGQFSSLDILINNAGGLMGKERETTGEGFEKTFAVNVLAPFLITHLLMDLLVKSNDARIINVASNSHQLNAKPDFDDIQLENHYNPLCAYGNAKLFLIWNTQHLAAQLERDGVTNVRAYTIHPGAVATSFGIGSNLGPVLNFVSKLARSFFRSPETGADTMVYLTTEQNLPGKSGDYFVDRKLAKKSTKYFTPEREQLIWDYCLLQTGFRR</sequence>
<name>A0A1V9E4T1_9BACT</name>
<dbReference type="PRINTS" id="PR00081">
    <property type="entry name" value="GDHRDH"/>
</dbReference>
<dbReference type="InterPro" id="IPR036291">
    <property type="entry name" value="NAD(P)-bd_dom_sf"/>
</dbReference>
<comment type="caution">
    <text evidence="2">The sequence shown here is derived from an EMBL/GenBank/DDBJ whole genome shotgun (WGS) entry which is preliminary data.</text>
</comment>
<dbReference type="PANTHER" id="PTHR43157">
    <property type="entry name" value="PHOSPHATIDYLINOSITOL-GLYCAN BIOSYNTHESIS CLASS F PROTEIN-RELATED"/>
    <property type="match status" value="1"/>
</dbReference>
<dbReference type="Pfam" id="PF00106">
    <property type="entry name" value="adh_short"/>
    <property type="match status" value="1"/>
</dbReference>
<keyword evidence="3" id="KW-1185">Reference proteome</keyword>
<dbReference type="GO" id="GO:0016491">
    <property type="term" value="F:oxidoreductase activity"/>
    <property type="evidence" value="ECO:0007669"/>
    <property type="project" value="UniProtKB-KW"/>
</dbReference>
<dbReference type="OrthoDB" id="597510at2"/>
<dbReference type="SUPFAM" id="SSF51735">
    <property type="entry name" value="NAD(P)-binding Rossmann-fold domains"/>
    <property type="match status" value="1"/>
</dbReference>
<dbReference type="STRING" id="354355.SAMN05660816_03846"/>
<dbReference type="AlphaFoldDB" id="A0A1V9E4T1"/>
<evidence type="ECO:0000313" key="3">
    <source>
        <dbReference type="Proteomes" id="UP000192610"/>
    </source>
</evidence>
<dbReference type="PANTHER" id="PTHR43157:SF31">
    <property type="entry name" value="PHOSPHATIDYLINOSITOL-GLYCAN BIOSYNTHESIS CLASS F PROTEIN"/>
    <property type="match status" value="1"/>
</dbReference>
<dbReference type="Proteomes" id="UP000192610">
    <property type="component" value="Unassembled WGS sequence"/>
</dbReference>
<accession>A0A1V9E4T1</accession>
<evidence type="ECO:0000313" key="2">
    <source>
        <dbReference type="EMBL" id="OQP41099.1"/>
    </source>
</evidence>
<organism evidence="2 3">
    <name type="scientific">Niastella yeongjuensis</name>
    <dbReference type="NCBI Taxonomy" id="354355"/>
    <lineage>
        <taxon>Bacteria</taxon>
        <taxon>Pseudomonadati</taxon>
        <taxon>Bacteroidota</taxon>
        <taxon>Chitinophagia</taxon>
        <taxon>Chitinophagales</taxon>
        <taxon>Chitinophagaceae</taxon>
        <taxon>Niastella</taxon>
    </lineage>
</organism>
<gene>
    <name evidence="2" type="ORF">A4H97_16015</name>
</gene>
<dbReference type="RefSeq" id="WP_081204106.1">
    <property type="nucleotide sequence ID" value="NZ_FOCZ01000007.1"/>
</dbReference>
<proteinExistence type="predicted"/>